<dbReference type="Proteomes" id="UP000192596">
    <property type="component" value="Unassembled WGS sequence"/>
</dbReference>
<protein>
    <submittedName>
        <fullName evidence="1">Uncharacterized protein</fullName>
    </submittedName>
</protein>
<evidence type="ECO:0000313" key="1">
    <source>
        <dbReference type="EMBL" id="OQO12615.1"/>
    </source>
</evidence>
<sequence length="131" mass="15033">MPFAPLLLASLLFRFRVAIVLIATYARVLTATRFTTDPEYYDRVAILCTIMLLGLASGRFADNMFPPSESESYGHFLECMLIPSQDWRIDIWISSRLEYCMVLYGNCINRSRATEVEAAAEAWFTDMVVLW</sequence>
<dbReference type="AlphaFoldDB" id="A0A1V8TML9"/>
<comment type="caution">
    <text evidence="1">The sequence shown here is derived from an EMBL/GenBank/DDBJ whole genome shotgun (WGS) entry which is preliminary data.</text>
</comment>
<keyword evidence="2" id="KW-1185">Reference proteome</keyword>
<accession>A0A1V8TML9</accession>
<name>A0A1V8TML9_9PEZI</name>
<organism evidence="1 2">
    <name type="scientific">Cryoendolithus antarcticus</name>
    <dbReference type="NCBI Taxonomy" id="1507870"/>
    <lineage>
        <taxon>Eukaryota</taxon>
        <taxon>Fungi</taxon>
        <taxon>Dikarya</taxon>
        <taxon>Ascomycota</taxon>
        <taxon>Pezizomycotina</taxon>
        <taxon>Dothideomycetes</taxon>
        <taxon>Dothideomycetidae</taxon>
        <taxon>Cladosporiales</taxon>
        <taxon>Cladosporiaceae</taxon>
        <taxon>Cryoendolithus</taxon>
    </lineage>
</organism>
<proteinExistence type="predicted"/>
<dbReference type="InParanoid" id="A0A1V8TML9"/>
<gene>
    <name evidence="1" type="ORF">B0A48_02077</name>
</gene>
<reference evidence="2" key="1">
    <citation type="submission" date="2017-03" db="EMBL/GenBank/DDBJ databases">
        <title>Genomes of endolithic fungi from Antarctica.</title>
        <authorList>
            <person name="Coleine C."/>
            <person name="Masonjones S."/>
            <person name="Stajich J.E."/>
        </authorList>
    </citation>
    <scope>NUCLEOTIDE SEQUENCE [LARGE SCALE GENOMIC DNA]</scope>
    <source>
        <strain evidence="2">CCFEE 5527</strain>
    </source>
</reference>
<dbReference type="EMBL" id="NAJO01000004">
    <property type="protein sequence ID" value="OQO12615.1"/>
    <property type="molecule type" value="Genomic_DNA"/>
</dbReference>
<evidence type="ECO:0000313" key="2">
    <source>
        <dbReference type="Proteomes" id="UP000192596"/>
    </source>
</evidence>